<keyword evidence="1" id="KW-0433">Leucine-rich repeat</keyword>
<keyword evidence="4" id="KW-1133">Transmembrane helix</keyword>
<keyword evidence="6" id="KW-1185">Reference proteome</keyword>
<evidence type="ECO:0000313" key="5">
    <source>
        <dbReference type="EMBL" id="WAR05169.1"/>
    </source>
</evidence>
<feature type="non-terminal residue" evidence="5">
    <location>
        <position position="1"/>
    </location>
</feature>
<keyword evidence="3" id="KW-0677">Repeat</keyword>
<evidence type="ECO:0000256" key="1">
    <source>
        <dbReference type="ARBA" id="ARBA00022614"/>
    </source>
</evidence>
<dbReference type="PANTHER" id="PTHR24369">
    <property type="entry name" value="ANTIGEN BSP, PUTATIVE-RELATED"/>
    <property type="match status" value="1"/>
</dbReference>
<dbReference type="PANTHER" id="PTHR24369:SF210">
    <property type="entry name" value="CHAOPTIN-RELATED"/>
    <property type="match status" value="1"/>
</dbReference>
<feature type="transmembrane region" description="Helical" evidence="4">
    <location>
        <begin position="142"/>
        <end position="164"/>
    </location>
</feature>
<evidence type="ECO:0000256" key="3">
    <source>
        <dbReference type="ARBA" id="ARBA00022737"/>
    </source>
</evidence>
<protein>
    <submittedName>
        <fullName evidence="5">PXDN-like protein</fullName>
    </submittedName>
</protein>
<evidence type="ECO:0000256" key="2">
    <source>
        <dbReference type="ARBA" id="ARBA00022729"/>
    </source>
</evidence>
<dbReference type="EMBL" id="CP111016">
    <property type="protein sequence ID" value="WAR05169.1"/>
    <property type="molecule type" value="Genomic_DNA"/>
</dbReference>
<proteinExistence type="predicted"/>
<dbReference type="Pfam" id="PF00560">
    <property type="entry name" value="LRR_1"/>
    <property type="match status" value="1"/>
</dbReference>
<name>A0ABY7E7N4_MYAAR</name>
<evidence type="ECO:0000256" key="4">
    <source>
        <dbReference type="SAM" id="Phobius"/>
    </source>
</evidence>
<dbReference type="InterPro" id="IPR050541">
    <property type="entry name" value="LRR_TM_domain-containing"/>
</dbReference>
<reference evidence="5" key="1">
    <citation type="submission" date="2022-11" db="EMBL/GenBank/DDBJ databases">
        <title>Centuries of genome instability and evolution in soft-shell clam transmissible cancer (bioRxiv).</title>
        <authorList>
            <person name="Hart S.F.M."/>
            <person name="Yonemitsu M.A."/>
            <person name="Giersch R.M."/>
            <person name="Beal B.F."/>
            <person name="Arriagada G."/>
            <person name="Davis B.W."/>
            <person name="Ostrander E.A."/>
            <person name="Goff S.P."/>
            <person name="Metzger M.J."/>
        </authorList>
    </citation>
    <scope>NUCLEOTIDE SEQUENCE</scope>
    <source>
        <strain evidence="5">MELC-2E11</strain>
        <tissue evidence="5">Siphon/mantle</tissue>
    </source>
</reference>
<evidence type="ECO:0000313" key="6">
    <source>
        <dbReference type="Proteomes" id="UP001164746"/>
    </source>
</evidence>
<dbReference type="InterPro" id="IPR032675">
    <property type="entry name" value="LRR_dom_sf"/>
</dbReference>
<gene>
    <name evidence="5" type="ORF">MAR_020538</name>
</gene>
<keyword evidence="4" id="KW-0812">Transmembrane</keyword>
<keyword evidence="4" id="KW-0472">Membrane</keyword>
<sequence length="182" mass="20880">MLNDLKTLDMSHNLIKVFDTVPHLPELQTWYLDSNLIETVHVGDHIWTYAESLQNLYMRNNQIMRFAPGDLPLDLGTLKVLDLSNNEIHCDCRMKWIASAVVEDKANRDIVLKCRYLSRVNGKDLLSLPEEELNCNIPPGKIIFIVSMAAIVAVCVGLIAFFVVRSIRRRFKIRRATKSDNK</sequence>
<dbReference type="Gene3D" id="3.80.10.10">
    <property type="entry name" value="Ribonuclease Inhibitor"/>
    <property type="match status" value="1"/>
</dbReference>
<keyword evidence="2" id="KW-0732">Signal</keyword>
<dbReference type="SUPFAM" id="SSF52058">
    <property type="entry name" value="L domain-like"/>
    <property type="match status" value="1"/>
</dbReference>
<accession>A0ABY7E7N4</accession>
<dbReference type="Proteomes" id="UP001164746">
    <property type="component" value="Chromosome 5"/>
</dbReference>
<organism evidence="5 6">
    <name type="scientific">Mya arenaria</name>
    <name type="common">Soft-shell clam</name>
    <dbReference type="NCBI Taxonomy" id="6604"/>
    <lineage>
        <taxon>Eukaryota</taxon>
        <taxon>Metazoa</taxon>
        <taxon>Spiralia</taxon>
        <taxon>Lophotrochozoa</taxon>
        <taxon>Mollusca</taxon>
        <taxon>Bivalvia</taxon>
        <taxon>Autobranchia</taxon>
        <taxon>Heteroconchia</taxon>
        <taxon>Euheterodonta</taxon>
        <taxon>Imparidentia</taxon>
        <taxon>Neoheterodontei</taxon>
        <taxon>Myida</taxon>
        <taxon>Myoidea</taxon>
        <taxon>Myidae</taxon>
        <taxon>Mya</taxon>
    </lineage>
</organism>
<dbReference type="InterPro" id="IPR001611">
    <property type="entry name" value="Leu-rich_rpt"/>
</dbReference>